<dbReference type="SUPFAM" id="SSF102114">
    <property type="entry name" value="Radical SAM enzymes"/>
    <property type="match status" value="1"/>
</dbReference>
<feature type="binding site" evidence="8">
    <location>
        <position position="73"/>
    </location>
    <ligand>
        <name>[4Fe-4S] cluster</name>
        <dbReference type="ChEBI" id="CHEBI:49883"/>
        <label>2</label>
        <note>4Fe-4S-S-AdoMet</note>
    </ligand>
</feature>
<keyword evidence="1 8" id="KW-0004">4Fe-4S</keyword>
<feature type="binding site" evidence="8">
    <location>
        <position position="281"/>
    </location>
    <ligand>
        <name>[4Fe-4S] cluster</name>
        <dbReference type="ChEBI" id="CHEBI:49883"/>
        <label>1</label>
    </ligand>
</feature>
<sequence>MNSCYEKKRAHGKPPWLRTKLPRGPVYGRVSQLLQQGELHTVCQKARCPNQFECFGRGTATFLLLGEHCSRHCRFCNIDAGPLLPPDSEEPKRVAEAAAALGLSHVVLTSVTRDDLEDGGSSAFVATIQALRKVLPHASVEVLIPDFMGCATSLTAVLNAGPDVLNHNMETVRRLYPEVRPEALYERSLELIRRVYARGAMPAKSGIMLGLGEEDGEIEETLKDIYRAGCRMLTIGQYLQPSPAHMEVRRFVPPDVFDFWKTAALSMGFQSVASGPFVRSSYHAGDDFKRLKKQQE</sequence>
<dbReference type="PANTHER" id="PTHR10949">
    <property type="entry name" value="LIPOYL SYNTHASE"/>
    <property type="match status" value="1"/>
</dbReference>
<keyword evidence="11" id="KW-1185">Reference proteome</keyword>
<organism evidence="10 11">
    <name type="scientific">Desulfobotulus pelophilus</name>
    <dbReference type="NCBI Taxonomy" id="2823377"/>
    <lineage>
        <taxon>Bacteria</taxon>
        <taxon>Pseudomonadati</taxon>
        <taxon>Thermodesulfobacteriota</taxon>
        <taxon>Desulfobacteria</taxon>
        <taxon>Desulfobacterales</taxon>
        <taxon>Desulfobacteraceae</taxon>
        <taxon>Desulfobotulus</taxon>
    </lineage>
</organism>
<comment type="caution">
    <text evidence="10">The sequence shown here is derived from an EMBL/GenBank/DDBJ whole genome shotgun (WGS) entry which is preliminary data.</text>
</comment>
<evidence type="ECO:0000256" key="1">
    <source>
        <dbReference type="ARBA" id="ARBA00022485"/>
    </source>
</evidence>
<dbReference type="InterPro" id="IPR003698">
    <property type="entry name" value="Lipoyl_synth"/>
</dbReference>
<dbReference type="SFLD" id="SFLDG01058">
    <property type="entry name" value="lipoyl_synthase_like"/>
    <property type="match status" value="1"/>
</dbReference>
<evidence type="ECO:0000256" key="6">
    <source>
        <dbReference type="ARBA" id="ARBA00023014"/>
    </source>
</evidence>
<accession>A0ABT3NAE9</accession>
<evidence type="ECO:0000256" key="7">
    <source>
        <dbReference type="ARBA" id="ARBA00047326"/>
    </source>
</evidence>
<dbReference type="SFLD" id="SFLDF00271">
    <property type="entry name" value="lipoyl_synthase"/>
    <property type="match status" value="1"/>
</dbReference>
<dbReference type="NCBIfam" id="TIGR00510">
    <property type="entry name" value="lipA"/>
    <property type="match status" value="1"/>
</dbReference>
<evidence type="ECO:0000256" key="2">
    <source>
        <dbReference type="ARBA" id="ARBA00022679"/>
    </source>
</evidence>
<feature type="binding site" evidence="8">
    <location>
        <position position="54"/>
    </location>
    <ligand>
        <name>[4Fe-4S] cluster</name>
        <dbReference type="ChEBI" id="CHEBI:49883"/>
        <label>1</label>
    </ligand>
</feature>
<keyword evidence="6 8" id="KW-0411">Iron-sulfur</keyword>
<evidence type="ECO:0000256" key="8">
    <source>
        <dbReference type="HAMAP-Rule" id="MF_00206"/>
    </source>
</evidence>
<dbReference type="RefSeq" id="WP_265425356.1">
    <property type="nucleotide sequence ID" value="NZ_JAPFPW010000011.1"/>
</dbReference>
<evidence type="ECO:0000256" key="3">
    <source>
        <dbReference type="ARBA" id="ARBA00022691"/>
    </source>
</evidence>
<dbReference type="HAMAP" id="MF_00206">
    <property type="entry name" value="Lipoyl_synth"/>
    <property type="match status" value="1"/>
</dbReference>
<evidence type="ECO:0000259" key="9">
    <source>
        <dbReference type="PROSITE" id="PS51918"/>
    </source>
</evidence>
<dbReference type="EMBL" id="JAPFPW010000011">
    <property type="protein sequence ID" value="MCW7754437.1"/>
    <property type="molecule type" value="Genomic_DNA"/>
</dbReference>
<dbReference type="CDD" id="cd01335">
    <property type="entry name" value="Radical_SAM"/>
    <property type="match status" value="1"/>
</dbReference>
<name>A0ABT3NAE9_9BACT</name>
<dbReference type="InterPro" id="IPR013785">
    <property type="entry name" value="Aldolase_TIM"/>
</dbReference>
<evidence type="ECO:0000313" key="11">
    <source>
        <dbReference type="Proteomes" id="UP001209681"/>
    </source>
</evidence>
<dbReference type="PROSITE" id="PS51918">
    <property type="entry name" value="RADICAL_SAM"/>
    <property type="match status" value="1"/>
</dbReference>
<dbReference type="NCBIfam" id="NF004019">
    <property type="entry name" value="PRK05481.1"/>
    <property type="match status" value="1"/>
</dbReference>
<feature type="domain" description="Radical SAM core" evidence="9">
    <location>
        <begin position="55"/>
        <end position="270"/>
    </location>
</feature>
<dbReference type="GO" id="GO:0016992">
    <property type="term" value="F:lipoate synthase activity"/>
    <property type="evidence" value="ECO:0007669"/>
    <property type="project" value="UniProtKB-EC"/>
</dbReference>
<dbReference type="Pfam" id="PF16881">
    <property type="entry name" value="LIAS_N"/>
    <property type="match status" value="1"/>
</dbReference>
<dbReference type="InterPro" id="IPR007197">
    <property type="entry name" value="rSAM"/>
</dbReference>
<evidence type="ECO:0000313" key="10">
    <source>
        <dbReference type="EMBL" id="MCW7754437.1"/>
    </source>
</evidence>
<dbReference type="Proteomes" id="UP001209681">
    <property type="component" value="Unassembled WGS sequence"/>
</dbReference>
<keyword evidence="2 8" id="KW-0808">Transferase</keyword>
<dbReference type="PANTHER" id="PTHR10949:SF0">
    <property type="entry name" value="LIPOYL SYNTHASE, MITOCHONDRIAL"/>
    <property type="match status" value="1"/>
</dbReference>
<proteinExistence type="inferred from homology"/>
<feature type="binding site" evidence="8">
    <location>
        <position position="43"/>
    </location>
    <ligand>
        <name>[4Fe-4S] cluster</name>
        <dbReference type="ChEBI" id="CHEBI:49883"/>
        <label>1</label>
    </ligand>
</feature>
<evidence type="ECO:0000256" key="4">
    <source>
        <dbReference type="ARBA" id="ARBA00022723"/>
    </source>
</evidence>
<comment type="function">
    <text evidence="8">Catalyzes the radical-mediated insertion of two sulfur atoms into the C-6 and C-8 positions of the octanoyl moiety bound to the lipoyl domains of lipoate-dependent enzymes, thereby converting the octanoylated domains into lipoylated derivatives.</text>
</comment>
<dbReference type="Gene3D" id="3.20.20.70">
    <property type="entry name" value="Aldolase class I"/>
    <property type="match status" value="1"/>
</dbReference>
<dbReference type="NCBIfam" id="NF009544">
    <property type="entry name" value="PRK12928.1"/>
    <property type="match status" value="1"/>
</dbReference>
<comment type="subcellular location">
    <subcellularLocation>
        <location evidence="8">Cytoplasm</location>
    </subcellularLocation>
</comment>
<comment type="similarity">
    <text evidence="8">Belongs to the radical SAM superfamily. Lipoyl synthase family.</text>
</comment>
<keyword evidence="5 8" id="KW-0408">Iron</keyword>
<gene>
    <name evidence="8 10" type="primary">lipA</name>
    <name evidence="10" type="ORF">OOT00_10610</name>
</gene>
<dbReference type="InterPro" id="IPR058240">
    <property type="entry name" value="rSAM_sf"/>
</dbReference>
<keyword evidence="8" id="KW-0963">Cytoplasm</keyword>
<dbReference type="EC" id="2.8.1.8" evidence="8"/>
<comment type="catalytic activity">
    <reaction evidence="7 8">
        <text>[[Fe-S] cluster scaffold protein carrying a second [4Fe-4S](2+) cluster] + N(6)-octanoyl-L-lysyl-[protein] + 2 oxidized [2Fe-2S]-[ferredoxin] + 2 S-adenosyl-L-methionine + 4 H(+) = [[Fe-S] cluster scaffold protein] + N(6)-[(R)-dihydrolipoyl]-L-lysyl-[protein] + 4 Fe(3+) + 2 hydrogen sulfide + 2 5'-deoxyadenosine + 2 L-methionine + 2 reduced [2Fe-2S]-[ferredoxin]</text>
        <dbReference type="Rhea" id="RHEA:16585"/>
        <dbReference type="Rhea" id="RHEA-COMP:9928"/>
        <dbReference type="Rhea" id="RHEA-COMP:10000"/>
        <dbReference type="Rhea" id="RHEA-COMP:10001"/>
        <dbReference type="Rhea" id="RHEA-COMP:10475"/>
        <dbReference type="Rhea" id="RHEA-COMP:14568"/>
        <dbReference type="Rhea" id="RHEA-COMP:14569"/>
        <dbReference type="ChEBI" id="CHEBI:15378"/>
        <dbReference type="ChEBI" id="CHEBI:17319"/>
        <dbReference type="ChEBI" id="CHEBI:29034"/>
        <dbReference type="ChEBI" id="CHEBI:29919"/>
        <dbReference type="ChEBI" id="CHEBI:33722"/>
        <dbReference type="ChEBI" id="CHEBI:33737"/>
        <dbReference type="ChEBI" id="CHEBI:33738"/>
        <dbReference type="ChEBI" id="CHEBI:57844"/>
        <dbReference type="ChEBI" id="CHEBI:59789"/>
        <dbReference type="ChEBI" id="CHEBI:78809"/>
        <dbReference type="ChEBI" id="CHEBI:83100"/>
        <dbReference type="EC" id="2.8.1.8"/>
    </reaction>
</comment>
<reference evidence="10 11" key="1">
    <citation type="submission" date="2022-11" db="EMBL/GenBank/DDBJ databases">
        <title>Desulfobotulus tamanensis H1 sp. nov. - anaerobic, alkaliphilic, sulphate reducing bacterium isolated from terrestrial mud volcano.</title>
        <authorList>
            <person name="Frolova A."/>
            <person name="Merkel A.Y."/>
            <person name="Slobodkin A.I."/>
        </authorList>
    </citation>
    <scope>NUCLEOTIDE SEQUENCE [LARGE SCALE GENOMIC DNA]</scope>
    <source>
        <strain evidence="10 11">H1</strain>
    </source>
</reference>
<dbReference type="InterPro" id="IPR031691">
    <property type="entry name" value="LIAS_N"/>
</dbReference>
<feature type="binding site" evidence="8">
    <location>
        <position position="69"/>
    </location>
    <ligand>
        <name>[4Fe-4S] cluster</name>
        <dbReference type="ChEBI" id="CHEBI:49883"/>
        <label>2</label>
        <note>4Fe-4S-S-AdoMet</note>
    </ligand>
</feature>
<dbReference type="SFLD" id="SFLDS00029">
    <property type="entry name" value="Radical_SAM"/>
    <property type="match status" value="1"/>
</dbReference>
<dbReference type="PIRSF" id="PIRSF005963">
    <property type="entry name" value="Lipoyl_synth"/>
    <property type="match status" value="1"/>
</dbReference>
<dbReference type="Pfam" id="PF04055">
    <property type="entry name" value="Radical_SAM"/>
    <property type="match status" value="1"/>
</dbReference>
<feature type="binding site" evidence="8">
    <location>
        <position position="48"/>
    </location>
    <ligand>
        <name>[4Fe-4S] cluster</name>
        <dbReference type="ChEBI" id="CHEBI:49883"/>
        <label>1</label>
    </ligand>
</feature>
<protein>
    <recommendedName>
        <fullName evidence="8">Lipoyl synthase</fullName>
        <ecNumber evidence="8">2.8.1.8</ecNumber>
    </recommendedName>
    <alternativeName>
        <fullName evidence="8">Lip-syn</fullName>
        <shortName evidence="8">LS</shortName>
    </alternativeName>
    <alternativeName>
        <fullName evidence="8">Lipoate synthase</fullName>
    </alternativeName>
    <alternativeName>
        <fullName evidence="8">Lipoic acid synthase</fullName>
    </alternativeName>
    <alternativeName>
        <fullName evidence="8">Sulfur insertion protein LipA</fullName>
    </alternativeName>
</protein>
<keyword evidence="4 8" id="KW-0479">Metal-binding</keyword>
<evidence type="ECO:0000256" key="5">
    <source>
        <dbReference type="ARBA" id="ARBA00023004"/>
    </source>
</evidence>
<comment type="cofactor">
    <cofactor evidence="8">
        <name>[4Fe-4S] cluster</name>
        <dbReference type="ChEBI" id="CHEBI:49883"/>
    </cofactor>
    <text evidence="8">Binds 2 [4Fe-4S] clusters per subunit. One cluster is coordinated with 3 cysteines and an exchangeable S-adenosyl-L-methionine.</text>
</comment>
<dbReference type="InterPro" id="IPR006638">
    <property type="entry name" value="Elp3/MiaA/NifB-like_rSAM"/>
</dbReference>
<keyword evidence="3 8" id="KW-0949">S-adenosyl-L-methionine</keyword>
<feature type="binding site" evidence="8">
    <location>
        <position position="76"/>
    </location>
    <ligand>
        <name>[4Fe-4S] cluster</name>
        <dbReference type="ChEBI" id="CHEBI:49883"/>
        <label>2</label>
        <note>4Fe-4S-S-AdoMet</note>
    </ligand>
</feature>
<comment type="pathway">
    <text evidence="8">Protein modification; protein lipoylation via endogenous pathway; protein N(6)-(lipoyl)lysine from octanoyl-[acyl-carrier-protein]: step 2/2.</text>
</comment>
<dbReference type="SMART" id="SM00729">
    <property type="entry name" value="Elp3"/>
    <property type="match status" value="1"/>
</dbReference>